<protein>
    <submittedName>
        <fullName evidence="1">Uncharacterized protein</fullName>
    </submittedName>
</protein>
<comment type="caution">
    <text evidence="1">The sequence shown here is derived from an EMBL/GenBank/DDBJ whole genome shotgun (WGS) entry which is preliminary data.</text>
</comment>
<dbReference type="EMBL" id="JAHDVG010000470">
    <property type="protein sequence ID" value="KAH1180297.1"/>
    <property type="molecule type" value="Genomic_DNA"/>
</dbReference>
<evidence type="ECO:0000313" key="2">
    <source>
        <dbReference type="Proteomes" id="UP000827986"/>
    </source>
</evidence>
<name>A0A9D4AXN3_9SAUR</name>
<dbReference type="Proteomes" id="UP000827986">
    <property type="component" value="Unassembled WGS sequence"/>
</dbReference>
<dbReference type="AlphaFoldDB" id="A0A9D4AXN3"/>
<gene>
    <name evidence="1" type="ORF">KIL84_009133</name>
</gene>
<accession>A0A9D4AXN3</accession>
<reference evidence="1" key="1">
    <citation type="submission" date="2021-09" db="EMBL/GenBank/DDBJ databases">
        <title>The genome of Mauremys mutica provides insights into the evolution of semi-aquatic lifestyle.</title>
        <authorList>
            <person name="Gong S."/>
            <person name="Gao Y."/>
        </authorList>
    </citation>
    <scope>NUCLEOTIDE SEQUENCE</scope>
    <source>
        <strain evidence="1">MM-2020</strain>
        <tissue evidence="1">Muscle</tissue>
    </source>
</reference>
<organism evidence="1 2">
    <name type="scientific">Mauremys mutica</name>
    <name type="common">yellowpond turtle</name>
    <dbReference type="NCBI Taxonomy" id="74926"/>
    <lineage>
        <taxon>Eukaryota</taxon>
        <taxon>Metazoa</taxon>
        <taxon>Chordata</taxon>
        <taxon>Craniata</taxon>
        <taxon>Vertebrata</taxon>
        <taxon>Euteleostomi</taxon>
        <taxon>Archelosauria</taxon>
        <taxon>Testudinata</taxon>
        <taxon>Testudines</taxon>
        <taxon>Cryptodira</taxon>
        <taxon>Durocryptodira</taxon>
        <taxon>Testudinoidea</taxon>
        <taxon>Geoemydidae</taxon>
        <taxon>Geoemydinae</taxon>
        <taxon>Mauremys</taxon>
    </lineage>
</organism>
<proteinExistence type="predicted"/>
<sequence length="64" mass="7223">MDIMTTATVRGSCLDFAVANRDNGSEDAITAAKEMAENIGVEPVFKGTRIHWKRRQFGYQTEMR</sequence>
<evidence type="ECO:0000313" key="1">
    <source>
        <dbReference type="EMBL" id="KAH1180297.1"/>
    </source>
</evidence>
<keyword evidence="2" id="KW-1185">Reference proteome</keyword>